<organism evidence="2 3">
    <name type="scientific">Natronosalvus hydrolyticus</name>
    <dbReference type="NCBI Taxonomy" id="2979988"/>
    <lineage>
        <taxon>Archaea</taxon>
        <taxon>Methanobacteriati</taxon>
        <taxon>Methanobacteriota</taxon>
        <taxon>Stenosarchaea group</taxon>
        <taxon>Halobacteria</taxon>
        <taxon>Halobacteriales</taxon>
        <taxon>Natrialbaceae</taxon>
        <taxon>Natronosalvus</taxon>
    </lineage>
</organism>
<keyword evidence="3" id="KW-1185">Reference proteome</keyword>
<comment type="caution">
    <text evidence="2">The sequence shown here is derived from an EMBL/GenBank/DDBJ whole genome shotgun (WGS) entry which is preliminary data.</text>
</comment>
<dbReference type="EMBL" id="JAOPJZ010000011">
    <property type="protein sequence ID" value="MCU4752943.1"/>
    <property type="molecule type" value="Genomic_DNA"/>
</dbReference>
<evidence type="ECO:0000313" key="2">
    <source>
        <dbReference type="EMBL" id="MCU4752943.1"/>
    </source>
</evidence>
<evidence type="ECO:0000259" key="1">
    <source>
        <dbReference type="Pfam" id="PF24035"/>
    </source>
</evidence>
<dbReference type="Proteomes" id="UP001321047">
    <property type="component" value="Unassembled WGS sequence"/>
</dbReference>
<dbReference type="InterPro" id="IPR036388">
    <property type="entry name" value="WH-like_DNA-bd_sf"/>
</dbReference>
<dbReference type="RefSeq" id="WP_342809269.1">
    <property type="nucleotide sequence ID" value="NZ_JAOPJZ010000011.1"/>
</dbReference>
<feature type="domain" description="DUF7344" evidence="1">
    <location>
        <begin position="14"/>
        <end position="91"/>
    </location>
</feature>
<sequence length="118" mass="13055">MAEPNTSRLTETLDLLTHPYRRYTLYCLTNESKVISVDSLATAVANWAEEQTRPGQNTDRNAVKTALYHTHLPKLADRGLVSFRSDTGTVELRDTDGIDQFLADTAPIDGYIQAAVGD</sequence>
<reference evidence="2 3" key="1">
    <citation type="submission" date="2022-09" db="EMBL/GenBank/DDBJ databases">
        <title>Enrichment on poylsaccharides allowed isolation of novel metabolic and taxonomic groups of Haloarchaea.</title>
        <authorList>
            <person name="Sorokin D.Y."/>
            <person name="Elcheninov A.G."/>
            <person name="Khizhniak T.V."/>
            <person name="Kolganova T.V."/>
            <person name="Kublanov I.V."/>
        </authorList>
    </citation>
    <scope>NUCLEOTIDE SEQUENCE [LARGE SCALE GENOMIC DNA]</scope>
    <source>
        <strain evidence="2 3">AArc-curdl1</strain>
    </source>
</reference>
<proteinExistence type="predicted"/>
<evidence type="ECO:0000313" key="3">
    <source>
        <dbReference type="Proteomes" id="UP001321047"/>
    </source>
</evidence>
<dbReference type="Pfam" id="PF24035">
    <property type="entry name" value="DUF7344"/>
    <property type="match status" value="1"/>
</dbReference>
<dbReference type="InterPro" id="IPR055768">
    <property type="entry name" value="DUF7344"/>
</dbReference>
<dbReference type="Gene3D" id="1.10.10.10">
    <property type="entry name" value="Winged helix-like DNA-binding domain superfamily/Winged helix DNA-binding domain"/>
    <property type="match status" value="1"/>
</dbReference>
<name>A0AAP2Z9P2_9EURY</name>
<protein>
    <submittedName>
        <fullName evidence="2">ArsR family transcriptional regulator</fullName>
    </submittedName>
</protein>
<dbReference type="AlphaFoldDB" id="A0AAP2Z9P2"/>
<accession>A0AAP2Z9P2</accession>
<gene>
    <name evidence="2" type="ORF">OB919_13310</name>
</gene>